<reference evidence="2" key="1">
    <citation type="submission" date="2016-11" db="EMBL/GenBank/DDBJ databases">
        <authorList>
            <person name="Varghese N."/>
            <person name="Submissions S."/>
        </authorList>
    </citation>
    <scope>NUCLEOTIDE SEQUENCE [LARGE SCALE GENOMIC DNA]</scope>
    <source>
        <strain evidence="2">DSM 16990</strain>
    </source>
</reference>
<keyword evidence="2" id="KW-1185">Reference proteome</keyword>
<sequence>MFYVGNLLLKNTKNKDRPANKNQSVTFIKPCLNATFLKSTFELPDCIKTLPYYE</sequence>
<organism evidence="1 2">
    <name type="scientific">Pedobacter caeni</name>
    <dbReference type="NCBI Taxonomy" id="288992"/>
    <lineage>
        <taxon>Bacteria</taxon>
        <taxon>Pseudomonadati</taxon>
        <taxon>Bacteroidota</taxon>
        <taxon>Sphingobacteriia</taxon>
        <taxon>Sphingobacteriales</taxon>
        <taxon>Sphingobacteriaceae</taxon>
        <taxon>Pedobacter</taxon>
    </lineage>
</organism>
<evidence type="ECO:0000313" key="1">
    <source>
        <dbReference type="EMBL" id="SHF80922.1"/>
    </source>
</evidence>
<dbReference type="STRING" id="288992.SAMN04488522_103728"/>
<dbReference type="AlphaFoldDB" id="A0A1M5EPG4"/>
<dbReference type="Proteomes" id="UP000184287">
    <property type="component" value="Unassembled WGS sequence"/>
</dbReference>
<protein>
    <submittedName>
        <fullName evidence="1">Uncharacterized protein</fullName>
    </submittedName>
</protein>
<evidence type="ECO:0000313" key="2">
    <source>
        <dbReference type="Proteomes" id="UP000184287"/>
    </source>
</evidence>
<dbReference type="EMBL" id="FQUQ01000003">
    <property type="protein sequence ID" value="SHF80922.1"/>
    <property type="molecule type" value="Genomic_DNA"/>
</dbReference>
<accession>A0A1M5EPG4</accession>
<gene>
    <name evidence="1" type="ORF">SAMN04488522_103728</name>
</gene>
<proteinExistence type="predicted"/>
<name>A0A1M5EPG4_9SPHI</name>